<dbReference type="SMART" id="SM01192">
    <property type="entry name" value="Enolase_C"/>
    <property type="match status" value="1"/>
</dbReference>
<keyword evidence="5" id="KW-0964">Secreted</keyword>
<evidence type="ECO:0000256" key="10">
    <source>
        <dbReference type="PIRSR" id="PIRSR001400-1"/>
    </source>
</evidence>
<comment type="cofactor">
    <cofactor evidence="11">
        <name>Mg(2+)</name>
        <dbReference type="ChEBI" id="CHEBI:18420"/>
    </cofactor>
    <text evidence="11">Mg(2+) is required for catalysis and for stabilizing the dimer.</text>
</comment>
<comment type="pathway">
    <text evidence="1">Carbohydrate degradation; glycolysis; pyruvate from D-glyceraldehyde 3-phosphate: step 4/5.</text>
</comment>
<evidence type="ECO:0000256" key="6">
    <source>
        <dbReference type="ARBA" id="ARBA00022842"/>
    </source>
</evidence>
<evidence type="ECO:0000256" key="8">
    <source>
        <dbReference type="ARBA" id="ARBA00023239"/>
    </source>
</evidence>
<dbReference type="PROSITE" id="PS00164">
    <property type="entry name" value="ENOLASE"/>
    <property type="match status" value="1"/>
</dbReference>
<dbReference type="InterPro" id="IPR020811">
    <property type="entry name" value="Enolase_N"/>
</dbReference>
<dbReference type="Pfam" id="PF03952">
    <property type="entry name" value="Enolase_N"/>
    <property type="match status" value="1"/>
</dbReference>
<evidence type="ECO:0000256" key="5">
    <source>
        <dbReference type="ARBA" id="ARBA00022525"/>
    </source>
</evidence>
<feature type="binding site" evidence="11">
    <location>
        <position position="276"/>
    </location>
    <ligand>
        <name>Mg(2+)</name>
        <dbReference type="ChEBI" id="CHEBI:18420"/>
    </ligand>
</feature>
<dbReference type="EC" id="4.2.1.11" evidence="3"/>
<keyword evidence="6 11" id="KW-0460">Magnesium</keyword>
<name>A0AA96GJK9_9BACT</name>
<dbReference type="InterPro" id="IPR020810">
    <property type="entry name" value="Enolase_C"/>
</dbReference>
<dbReference type="AlphaFoldDB" id="A0AA96GJK9"/>
<dbReference type="InterPro" id="IPR029017">
    <property type="entry name" value="Enolase-like_N"/>
</dbReference>
<feature type="active site" description="Proton donor" evidence="10">
    <location>
        <position position="205"/>
    </location>
</feature>
<dbReference type="GO" id="GO:0000287">
    <property type="term" value="F:magnesium ion binding"/>
    <property type="evidence" value="ECO:0007669"/>
    <property type="project" value="InterPro"/>
</dbReference>
<evidence type="ECO:0000256" key="9">
    <source>
        <dbReference type="ARBA" id="ARBA00045763"/>
    </source>
</evidence>
<dbReference type="EMBL" id="CP116968">
    <property type="protein sequence ID" value="WNM63141.1"/>
    <property type="molecule type" value="Genomic_DNA"/>
</dbReference>
<evidence type="ECO:0000313" key="14">
    <source>
        <dbReference type="EMBL" id="WNM63141.1"/>
    </source>
</evidence>
<evidence type="ECO:0000259" key="13">
    <source>
        <dbReference type="SMART" id="SM01193"/>
    </source>
</evidence>
<dbReference type="Pfam" id="PF00113">
    <property type="entry name" value="Enolase_C"/>
    <property type="match status" value="1"/>
</dbReference>
<dbReference type="KEGG" id="nneo:PQG83_05140"/>
<sequence length="400" mass="44131">MKDLCVRQLRFRGILESRGVPTVEAELDFVCGSSGVASAPIAIKPGRMEKIHLRISELGDLDDIPEFANLRRVIEGREFFNQQVFDTYLESLEIFQLLGANVKMALSIAFCRATAEANGLTIVDHIARVSGSRPAMPRLLANVYSGGIHDRSGGLPFQQIMFVPDDTDLKTCIEAVLRVFNSVEREVVENFVSTGLSASSGLIVEGALTNQLLDVLVKIVEQEIGNSPITFIGLDVAGEHLREANGYRLKDELVSPEALLDLHLQCFANYPIVYFEDPFDPEDILQWRQLIRDKPSFVKIFGDDLFVTDGTRIDPELADGIVLKVNQNGTLSGALLAAKKARALGLDLCVSHRSGETEDCFICDLAVALGAAFVKIGGPRRGDRVAKYNRLLRLWETLKK</sequence>
<accession>A0AA96GJK9</accession>
<dbReference type="GO" id="GO:0000015">
    <property type="term" value="C:phosphopyruvate hydratase complex"/>
    <property type="evidence" value="ECO:0007669"/>
    <property type="project" value="InterPro"/>
</dbReference>
<dbReference type="Proteomes" id="UP001302494">
    <property type="component" value="Chromosome"/>
</dbReference>
<evidence type="ECO:0000313" key="15">
    <source>
        <dbReference type="Proteomes" id="UP001302494"/>
    </source>
</evidence>
<keyword evidence="8" id="KW-0456">Lyase</keyword>
<comment type="function">
    <text evidence="9">Catalyzes the reversible conversion of 2-phosphoglycerate (2-PG) into phosphoenolpyruvate (PEP). It is essential for the degradation of carbohydrates via glycolysis.</text>
</comment>
<evidence type="ECO:0000256" key="1">
    <source>
        <dbReference type="ARBA" id="ARBA00005031"/>
    </source>
</evidence>
<evidence type="ECO:0000256" key="3">
    <source>
        <dbReference type="ARBA" id="ARBA00012058"/>
    </source>
</evidence>
<protein>
    <recommendedName>
        <fullName evidence="4">Enolase</fullName>
        <ecNumber evidence="3">4.2.1.11</ecNumber>
    </recommendedName>
</protein>
<comment type="similarity">
    <text evidence="2">Belongs to the enolase family.</text>
</comment>
<feature type="domain" description="Enolase C-terminal TIM barrel" evidence="12">
    <location>
        <begin position="133"/>
        <end position="400"/>
    </location>
</feature>
<feature type="binding site" evidence="11">
    <location>
        <position position="303"/>
    </location>
    <ligand>
        <name>Mg(2+)</name>
        <dbReference type="ChEBI" id="CHEBI:18420"/>
    </ligand>
</feature>
<dbReference type="Gene3D" id="3.20.20.120">
    <property type="entry name" value="Enolase-like C-terminal domain"/>
    <property type="match status" value="1"/>
</dbReference>
<proteinExistence type="inferred from homology"/>
<feature type="active site" description="Proton acceptor" evidence="10">
    <location>
        <position position="324"/>
    </location>
</feature>
<dbReference type="SMART" id="SM01193">
    <property type="entry name" value="Enolase_N"/>
    <property type="match status" value="1"/>
</dbReference>
<keyword evidence="15" id="KW-1185">Reference proteome</keyword>
<dbReference type="GO" id="GO:0006096">
    <property type="term" value="P:glycolytic process"/>
    <property type="evidence" value="ECO:0007669"/>
    <property type="project" value="UniProtKB-KW"/>
</dbReference>
<dbReference type="SUPFAM" id="SSF54826">
    <property type="entry name" value="Enolase N-terminal domain-like"/>
    <property type="match status" value="1"/>
</dbReference>
<feature type="domain" description="Enolase N-terminal" evidence="13">
    <location>
        <begin position="6"/>
        <end position="126"/>
    </location>
</feature>
<dbReference type="SUPFAM" id="SSF51604">
    <property type="entry name" value="Enolase C-terminal domain-like"/>
    <property type="match status" value="1"/>
</dbReference>
<dbReference type="Gene3D" id="3.30.390.10">
    <property type="entry name" value="Enolase-like, N-terminal domain"/>
    <property type="match status" value="1"/>
</dbReference>
<evidence type="ECO:0000256" key="11">
    <source>
        <dbReference type="PIRSR" id="PIRSR001400-3"/>
    </source>
</evidence>
<organism evidence="14 15">
    <name type="scientific">Candidatus Nitrospira neomarina</name>
    <dbReference type="NCBI Taxonomy" id="3020899"/>
    <lineage>
        <taxon>Bacteria</taxon>
        <taxon>Pseudomonadati</taxon>
        <taxon>Nitrospirota</taxon>
        <taxon>Nitrospiria</taxon>
        <taxon>Nitrospirales</taxon>
        <taxon>Nitrospiraceae</taxon>
        <taxon>Nitrospira</taxon>
    </lineage>
</organism>
<dbReference type="PIRSF" id="PIRSF001400">
    <property type="entry name" value="Enolase"/>
    <property type="match status" value="1"/>
</dbReference>
<dbReference type="InterPro" id="IPR036849">
    <property type="entry name" value="Enolase-like_C_sf"/>
</dbReference>
<dbReference type="PRINTS" id="PR00148">
    <property type="entry name" value="ENOLASE"/>
</dbReference>
<keyword evidence="11" id="KW-0479">Metal-binding</keyword>
<reference evidence="14 15" key="1">
    <citation type="submission" date="2023-01" db="EMBL/GenBank/DDBJ databases">
        <title>Cultivation and genomic characterization of new, ubiquitous marine nitrite-oxidizing bacteria from the Nitrospirales.</title>
        <authorList>
            <person name="Mueller A.J."/>
            <person name="Daebeler A."/>
            <person name="Herbold C.W."/>
            <person name="Kirkegaard R.H."/>
            <person name="Daims H."/>
        </authorList>
    </citation>
    <scope>NUCLEOTIDE SEQUENCE [LARGE SCALE GENOMIC DNA]</scope>
    <source>
        <strain evidence="14 15">DK</strain>
    </source>
</reference>
<dbReference type="GO" id="GO:0004634">
    <property type="term" value="F:phosphopyruvate hydratase activity"/>
    <property type="evidence" value="ECO:0007669"/>
    <property type="project" value="UniProtKB-EC"/>
</dbReference>
<keyword evidence="7" id="KW-0324">Glycolysis</keyword>
<evidence type="ECO:0000256" key="7">
    <source>
        <dbReference type="ARBA" id="ARBA00023152"/>
    </source>
</evidence>
<gene>
    <name evidence="14" type="ORF">PQG83_05140</name>
</gene>
<dbReference type="PANTHER" id="PTHR11902">
    <property type="entry name" value="ENOLASE"/>
    <property type="match status" value="1"/>
</dbReference>
<evidence type="ECO:0000259" key="12">
    <source>
        <dbReference type="SMART" id="SM01192"/>
    </source>
</evidence>
<evidence type="ECO:0000256" key="4">
    <source>
        <dbReference type="ARBA" id="ARBA00017068"/>
    </source>
</evidence>
<dbReference type="PANTHER" id="PTHR11902:SF1">
    <property type="entry name" value="ENOLASE"/>
    <property type="match status" value="1"/>
</dbReference>
<evidence type="ECO:0000256" key="2">
    <source>
        <dbReference type="ARBA" id="ARBA00009604"/>
    </source>
</evidence>
<dbReference type="InterPro" id="IPR000941">
    <property type="entry name" value="Enolase"/>
</dbReference>
<dbReference type="RefSeq" id="WP_312747516.1">
    <property type="nucleotide sequence ID" value="NZ_CP116968.1"/>
</dbReference>
<dbReference type="InterPro" id="IPR020809">
    <property type="entry name" value="Enolase_CS"/>
</dbReference>